<organism evidence="1 2">
    <name type="scientific">Naganishia adeliensis</name>
    <dbReference type="NCBI Taxonomy" id="92952"/>
    <lineage>
        <taxon>Eukaryota</taxon>
        <taxon>Fungi</taxon>
        <taxon>Dikarya</taxon>
        <taxon>Basidiomycota</taxon>
        <taxon>Agaricomycotina</taxon>
        <taxon>Tremellomycetes</taxon>
        <taxon>Filobasidiales</taxon>
        <taxon>Filobasidiaceae</taxon>
        <taxon>Naganishia</taxon>
    </lineage>
</organism>
<comment type="caution">
    <text evidence="1">The sequence shown here is derived from an EMBL/GenBank/DDBJ whole genome shotgun (WGS) entry which is preliminary data.</text>
</comment>
<reference evidence="1" key="1">
    <citation type="submission" date="2023-04" db="EMBL/GenBank/DDBJ databases">
        <title>Draft Genome sequencing of Naganishia species isolated from polar environments using Oxford Nanopore Technology.</title>
        <authorList>
            <person name="Leo P."/>
            <person name="Venkateswaran K."/>
        </authorList>
    </citation>
    <scope>NUCLEOTIDE SEQUENCE</scope>
    <source>
        <strain evidence="1">MNA-CCFEE 5262</strain>
    </source>
</reference>
<evidence type="ECO:0000313" key="1">
    <source>
        <dbReference type="EMBL" id="KAJ9091256.1"/>
    </source>
</evidence>
<protein>
    <submittedName>
        <fullName evidence="1">Uncharacterized protein</fullName>
    </submittedName>
</protein>
<dbReference type="EMBL" id="JASBWS010000206">
    <property type="protein sequence ID" value="KAJ9091256.1"/>
    <property type="molecule type" value="Genomic_DNA"/>
</dbReference>
<evidence type="ECO:0000313" key="2">
    <source>
        <dbReference type="Proteomes" id="UP001230649"/>
    </source>
</evidence>
<sequence>MPDVPAPTENEPAQSLEEGQDPQDSRSRSASISSDSPTAFERLTAAFNFLSEIQTEELNSGTQEQSGELGKLEDLAASRTVVPRASQNTAQNTCLAVPVEEGQGSRSPSASISHNNSSAFERLTEALAFLSERSPSAADSSDSDESEFLVHTAASNEKLTSDIEDQPEDEKPESLADPGAVVAGASQSTAENSRPAVPAPVKEIEEIWERFDLSLNCREVFGEQGKVYHYMGSVNMYQEASATIAGEVHFFCPFNMYQQAKIDISAFPDSRFHLAVYLTGKAVVVVKNGTNPFIQECNRNLMAHVEFVD</sequence>
<name>A0ACC2UXQ6_9TREE</name>
<accession>A0ACC2UXQ6</accession>
<proteinExistence type="predicted"/>
<keyword evidence="2" id="KW-1185">Reference proteome</keyword>
<gene>
    <name evidence="1" type="ORF">QFC20_007685</name>
</gene>
<dbReference type="Proteomes" id="UP001230649">
    <property type="component" value="Unassembled WGS sequence"/>
</dbReference>